<sequence>MPFSPHITALEPFIQHKFLDAHKEGQLSLAMKQGYQESKCMNYLVDGFPRNEDNRTCWEVEMGSKTILKQVIVADCTDDDQTKVAGIVSNQ</sequence>
<dbReference type="AlphaFoldDB" id="A0A1S8WNC4"/>
<feature type="non-terminal residue" evidence="1">
    <location>
        <position position="91"/>
    </location>
</feature>
<name>A0A1S8WNC4_OPIVI</name>
<protein>
    <submittedName>
        <fullName evidence="1">Uncharacterized protein</fullName>
    </submittedName>
</protein>
<dbReference type="EMBL" id="KV899542">
    <property type="protein sequence ID" value="OON15972.1"/>
    <property type="molecule type" value="Genomic_DNA"/>
</dbReference>
<gene>
    <name evidence="1" type="ORF">X801_08219</name>
</gene>
<evidence type="ECO:0000313" key="1">
    <source>
        <dbReference type="EMBL" id="OON15972.1"/>
    </source>
</evidence>
<proteinExistence type="predicted"/>
<evidence type="ECO:0000313" key="2">
    <source>
        <dbReference type="Proteomes" id="UP000243686"/>
    </source>
</evidence>
<keyword evidence="2" id="KW-1185">Reference proteome</keyword>
<organism evidence="1 2">
    <name type="scientific">Opisthorchis viverrini</name>
    <name type="common">Southeast Asian liver fluke</name>
    <dbReference type="NCBI Taxonomy" id="6198"/>
    <lineage>
        <taxon>Eukaryota</taxon>
        <taxon>Metazoa</taxon>
        <taxon>Spiralia</taxon>
        <taxon>Lophotrochozoa</taxon>
        <taxon>Platyhelminthes</taxon>
        <taxon>Trematoda</taxon>
        <taxon>Digenea</taxon>
        <taxon>Opisthorchiida</taxon>
        <taxon>Opisthorchiata</taxon>
        <taxon>Opisthorchiidae</taxon>
        <taxon>Opisthorchis</taxon>
    </lineage>
</organism>
<reference evidence="1 2" key="1">
    <citation type="submission" date="2015-03" db="EMBL/GenBank/DDBJ databases">
        <title>Draft genome of the nematode, Opisthorchis viverrini.</title>
        <authorList>
            <person name="Mitreva M."/>
        </authorList>
    </citation>
    <scope>NUCLEOTIDE SEQUENCE [LARGE SCALE GENOMIC DNA]</scope>
    <source>
        <strain evidence="1">Khon Kaen</strain>
    </source>
</reference>
<accession>A0A1S8WNC4</accession>
<dbReference type="Proteomes" id="UP000243686">
    <property type="component" value="Unassembled WGS sequence"/>
</dbReference>